<dbReference type="InterPro" id="IPR044119">
    <property type="entry name" value="Adenylation_LigC-like"/>
</dbReference>
<dbReference type="Proteomes" id="UP000321617">
    <property type="component" value="Unassembled WGS sequence"/>
</dbReference>
<dbReference type="AlphaFoldDB" id="A0A562V3S5"/>
<keyword evidence="7" id="KW-1185">Reference proteome</keyword>
<protein>
    <recommendedName>
        <fullName evidence="2">DNA ligase (ATP)</fullName>
        <ecNumber evidence="2">6.5.1.1</ecNumber>
    </recommendedName>
</protein>
<dbReference type="InterPro" id="IPR044117">
    <property type="entry name" value="OBF_LigC-like"/>
</dbReference>
<reference evidence="6 7" key="1">
    <citation type="journal article" date="2013" name="Stand. Genomic Sci.">
        <title>Genomic Encyclopedia of Type Strains, Phase I: The one thousand microbial genomes (KMG-I) project.</title>
        <authorList>
            <person name="Kyrpides N.C."/>
            <person name="Woyke T."/>
            <person name="Eisen J.A."/>
            <person name="Garrity G."/>
            <person name="Lilburn T.G."/>
            <person name="Beck B.J."/>
            <person name="Whitman W.B."/>
            <person name="Hugenholtz P."/>
            <person name="Klenk H.P."/>
        </authorList>
    </citation>
    <scope>NUCLEOTIDE SEQUENCE [LARGE SCALE GENOMIC DNA]</scope>
    <source>
        <strain evidence="6 7">DSM 45044</strain>
    </source>
</reference>
<accession>A0A562V3S5</accession>
<comment type="caution">
    <text evidence="6">The sequence shown here is derived from an EMBL/GenBank/DDBJ whole genome shotgun (WGS) entry which is preliminary data.</text>
</comment>
<feature type="domain" description="ATP-dependent DNA ligase family profile" evidence="5">
    <location>
        <begin position="108"/>
        <end position="197"/>
    </location>
</feature>
<dbReference type="EMBL" id="VLLL01000006">
    <property type="protein sequence ID" value="TWJ12541.1"/>
    <property type="molecule type" value="Genomic_DNA"/>
</dbReference>
<dbReference type="Pfam" id="PF01068">
    <property type="entry name" value="DNA_ligase_A_M"/>
    <property type="match status" value="1"/>
</dbReference>
<evidence type="ECO:0000259" key="5">
    <source>
        <dbReference type="PROSITE" id="PS50160"/>
    </source>
</evidence>
<evidence type="ECO:0000313" key="6">
    <source>
        <dbReference type="EMBL" id="TWJ12541.1"/>
    </source>
</evidence>
<dbReference type="NCBIfam" id="NF006078">
    <property type="entry name" value="PRK08224.1"/>
    <property type="match status" value="1"/>
</dbReference>
<organism evidence="6 7">
    <name type="scientific">Stackebrandtia albiflava</name>
    <dbReference type="NCBI Taxonomy" id="406432"/>
    <lineage>
        <taxon>Bacteria</taxon>
        <taxon>Bacillati</taxon>
        <taxon>Actinomycetota</taxon>
        <taxon>Actinomycetes</taxon>
        <taxon>Glycomycetales</taxon>
        <taxon>Glycomycetaceae</taxon>
        <taxon>Stackebrandtia</taxon>
    </lineage>
</organism>
<dbReference type="InterPro" id="IPR012309">
    <property type="entry name" value="DNA_ligase_ATP-dep_C"/>
</dbReference>
<dbReference type="InterPro" id="IPR050191">
    <property type="entry name" value="ATP-dep_DNA_ligase"/>
</dbReference>
<dbReference type="Pfam" id="PF04679">
    <property type="entry name" value="DNA_ligase_A_C"/>
    <property type="match status" value="1"/>
</dbReference>
<dbReference type="GO" id="GO:0005524">
    <property type="term" value="F:ATP binding"/>
    <property type="evidence" value="ECO:0007669"/>
    <property type="project" value="InterPro"/>
</dbReference>
<dbReference type="SUPFAM" id="SSF50249">
    <property type="entry name" value="Nucleic acid-binding proteins"/>
    <property type="match status" value="1"/>
</dbReference>
<dbReference type="SUPFAM" id="SSF56091">
    <property type="entry name" value="DNA ligase/mRNA capping enzyme, catalytic domain"/>
    <property type="match status" value="1"/>
</dbReference>
<gene>
    <name evidence="6" type="ORF">LX16_3300</name>
</gene>
<comment type="similarity">
    <text evidence="1">Belongs to the ATP-dependent DNA ligase family.</text>
</comment>
<evidence type="ECO:0000256" key="4">
    <source>
        <dbReference type="ARBA" id="ARBA00034003"/>
    </source>
</evidence>
<evidence type="ECO:0000256" key="2">
    <source>
        <dbReference type="ARBA" id="ARBA00012727"/>
    </source>
</evidence>
<dbReference type="Gene3D" id="2.40.50.140">
    <property type="entry name" value="Nucleic acid-binding proteins"/>
    <property type="match status" value="1"/>
</dbReference>
<dbReference type="PANTHER" id="PTHR45674:SF4">
    <property type="entry name" value="DNA LIGASE 1"/>
    <property type="match status" value="1"/>
</dbReference>
<dbReference type="EC" id="6.5.1.1" evidence="2"/>
<evidence type="ECO:0000313" key="7">
    <source>
        <dbReference type="Proteomes" id="UP000321617"/>
    </source>
</evidence>
<name>A0A562V3S5_9ACTN</name>
<sequence>MQLPVMPPVKPMLAKPVAKIPTEGHLFEPKWDGFRSIVFRDGDEVEIGSRNERPMTRYFPELVTAFKAELPPRCVVDGEIVLIADGGHRLDFEALQQRIHPAQSRVDLLSRETPASFVAFDLLALDDTDLTAEPFAARRDALRKALRAAKAPVYLTPVTDDPEVAARWFSQFEGAGLDGVIAKPATVTYQPDKRVMWKLKHTRTADCVVAGYRTHKSGDDRIGSLLLGLYDDNGDLVSVGVIGAFSAARRAELFQELQPLVTTFDDHPWAWERQEEGKRTPRNAEGSRWAAGKDLAFTPLRPERVVEVKYDHMEGIRFRHTAQFVRWRPDREPRSCTYAQLDEAVDFDLADILTGNT</sequence>
<keyword evidence="3 6" id="KW-0436">Ligase</keyword>
<dbReference type="GO" id="GO:0006281">
    <property type="term" value="P:DNA repair"/>
    <property type="evidence" value="ECO:0007669"/>
    <property type="project" value="InterPro"/>
</dbReference>
<dbReference type="PROSITE" id="PS50160">
    <property type="entry name" value="DNA_LIGASE_A3"/>
    <property type="match status" value="1"/>
</dbReference>
<evidence type="ECO:0000256" key="1">
    <source>
        <dbReference type="ARBA" id="ARBA00007572"/>
    </source>
</evidence>
<dbReference type="RefSeq" id="WP_147139751.1">
    <property type="nucleotide sequence ID" value="NZ_BAABIJ010000002.1"/>
</dbReference>
<dbReference type="OrthoDB" id="9770771at2"/>
<dbReference type="GO" id="GO:0006310">
    <property type="term" value="P:DNA recombination"/>
    <property type="evidence" value="ECO:0007669"/>
    <property type="project" value="InterPro"/>
</dbReference>
<dbReference type="CDD" id="cd07905">
    <property type="entry name" value="Adenylation_DNA_ligase_LigC"/>
    <property type="match status" value="1"/>
</dbReference>
<evidence type="ECO:0000256" key="3">
    <source>
        <dbReference type="ARBA" id="ARBA00022598"/>
    </source>
</evidence>
<dbReference type="InterPro" id="IPR012340">
    <property type="entry name" value="NA-bd_OB-fold"/>
</dbReference>
<dbReference type="InterPro" id="IPR012310">
    <property type="entry name" value="DNA_ligase_ATP-dep_cent"/>
</dbReference>
<dbReference type="CDD" id="cd07970">
    <property type="entry name" value="OBF_DNA_ligase_LigC"/>
    <property type="match status" value="1"/>
</dbReference>
<comment type="catalytic activity">
    <reaction evidence="4">
        <text>ATP + (deoxyribonucleotide)n-3'-hydroxyl + 5'-phospho-(deoxyribonucleotide)m = (deoxyribonucleotide)n+m + AMP + diphosphate.</text>
        <dbReference type="EC" id="6.5.1.1"/>
    </reaction>
</comment>
<dbReference type="PANTHER" id="PTHR45674">
    <property type="entry name" value="DNA LIGASE 1/3 FAMILY MEMBER"/>
    <property type="match status" value="1"/>
</dbReference>
<dbReference type="Gene3D" id="3.30.470.30">
    <property type="entry name" value="DNA ligase/mRNA capping enzyme"/>
    <property type="match status" value="1"/>
</dbReference>
<proteinExistence type="inferred from homology"/>
<dbReference type="GO" id="GO:0003910">
    <property type="term" value="F:DNA ligase (ATP) activity"/>
    <property type="evidence" value="ECO:0007669"/>
    <property type="project" value="UniProtKB-EC"/>
</dbReference>